<proteinExistence type="predicted"/>
<evidence type="ECO:0000256" key="1">
    <source>
        <dbReference type="SAM" id="MobiDB-lite"/>
    </source>
</evidence>
<accession>A0A6A2Y6D1</accession>
<comment type="caution">
    <text evidence="2">The sequence shown here is derived from an EMBL/GenBank/DDBJ whole genome shotgun (WGS) entry which is preliminary data.</text>
</comment>
<evidence type="ECO:0000313" key="2">
    <source>
        <dbReference type="EMBL" id="KAE8668459.1"/>
    </source>
</evidence>
<dbReference type="Proteomes" id="UP000436088">
    <property type="component" value="Unassembled WGS sequence"/>
</dbReference>
<reference evidence="2" key="1">
    <citation type="submission" date="2019-09" db="EMBL/GenBank/DDBJ databases">
        <title>Draft genome information of white flower Hibiscus syriacus.</title>
        <authorList>
            <person name="Kim Y.-M."/>
        </authorList>
    </citation>
    <scope>NUCLEOTIDE SEQUENCE [LARGE SCALE GENOMIC DNA]</scope>
    <source>
        <strain evidence="2">YM2019G1</strain>
    </source>
</reference>
<protein>
    <submittedName>
        <fullName evidence="2">Uncharacterized protein</fullName>
    </submittedName>
</protein>
<evidence type="ECO:0000313" key="3">
    <source>
        <dbReference type="Proteomes" id="UP000436088"/>
    </source>
</evidence>
<organism evidence="2 3">
    <name type="scientific">Hibiscus syriacus</name>
    <name type="common">Rose of Sharon</name>
    <dbReference type="NCBI Taxonomy" id="106335"/>
    <lineage>
        <taxon>Eukaryota</taxon>
        <taxon>Viridiplantae</taxon>
        <taxon>Streptophyta</taxon>
        <taxon>Embryophyta</taxon>
        <taxon>Tracheophyta</taxon>
        <taxon>Spermatophyta</taxon>
        <taxon>Magnoliopsida</taxon>
        <taxon>eudicotyledons</taxon>
        <taxon>Gunneridae</taxon>
        <taxon>Pentapetalae</taxon>
        <taxon>rosids</taxon>
        <taxon>malvids</taxon>
        <taxon>Malvales</taxon>
        <taxon>Malvaceae</taxon>
        <taxon>Malvoideae</taxon>
        <taxon>Hibiscus</taxon>
    </lineage>
</organism>
<dbReference type="EMBL" id="VEPZ02001550">
    <property type="protein sequence ID" value="KAE8668459.1"/>
    <property type="molecule type" value="Genomic_DNA"/>
</dbReference>
<sequence>MGTRVMSLPDSGEDTKSQKLKMNFLLELGYRENPDTEESIQGVSRQGKRASGEI</sequence>
<dbReference type="AlphaFoldDB" id="A0A6A2Y6D1"/>
<gene>
    <name evidence="2" type="ORF">F3Y22_tig00112319pilonHSYRG00118</name>
</gene>
<feature type="region of interest" description="Disordered" evidence="1">
    <location>
        <begin position="32"/>
        <end position="54"/>
    </location>
</feature>
<name>A0A6A2Y6D1_HIBSY</name>
<keyword evidence="3" id="KW-1185">Reference proteome</keyword>